<sequence>MKGVGLKDMRWTNLGSHMWATTSRAVAARRGLFICLLVCICMYVCGCGFYGFRGFIFACSRIQGRGEEGPLQQKGRKERFFSRGRSEGKIRGYCNKTASRGTTDVEQSEHKKKKTVQLETIAGSSPNPKHQRNFQSLHLGLGVCGSHPHHPFSKLTLTANVKRFALKGNHESELEDAPVFQTITIRSTGNFAVFKKPYPPLNVNLSCGLPSGVTDGVRTKISITVPLNGAVAQLTSVLSNSIINLLEIPACSITTSTHQVMRLYSESSTDTFLIAIFLRKKLETCTQGNDTPRPPYSTSTGSLCALLHRLGRTLTWNSWGRTRWLCATSAGPVPVPVPMRNPREPSSSRPHEDPHARHNGKGSNHVALSSAFPLISRRGHVNDRADGEHIVGTRAMRREK</sequence>
<evidence type="ECO:0000313" key="3">
    <source>
        <dbReference type="EMBL" id="KNZ59612.1"/>
    </source>
</evidence>
<gene>
    <name evidence="3" type="ORF">VP01_1694g2</name>
</gene>
<protein>
    <submittedName>
        <fullName evidence="3">Uncharacterized protein</fullName>
    </submittedName>
</protein>
<comment type="caution">
    <text evidence="3">The sequence shown here is derived from an EMBL/GenBank/DDBJ whole genome shotgun (WGS) entry which is preliminary data.</text>
</comment>
<evidence type="ECO:0000256" key="1">
    <source>
        <dbReference type="SAM" id="MobiDB-lite"/>
    </source>
</evidence>
<dbReference type="Proteomes" id="UP000037035">
    <property type="component" value="Unassembled WGS sequence"/>
</dbReference>
<feature type="region of interest" description="Disordered" evidence="1">
    <location>
        <begin position="334"/>
        <end position="400"/>
    </location>
</feature>
<feature type="transmembrane region" description="Helical" evidence="2">
    <location>
        <begin position="31"/>
        <end position="52"/>
    </location>
</feature>
<keyword evidence="4" id="KW-1185">Reference proteome</keyword>
<dbReference type="EMBL" id="LAVV01006497">
    <property type="protein sequence ID" value="KNZ59612.1"/>
    <property type="molecule type" value="Genomic_DNA"/>
</dbReference>
<keyword evidence="2" id="KW-1133">Transmembrane helix</keyword>
<proteinExistence type="predicted"/>
<organism evidence="3 4">
    <name type="scientific">Puccinia sorghi</name>
    <dbReference type="NCBI Taxonomy" id="27349"/>
    <lineage>
        <taxon>Eukaryota</taxon>
        <taxon>Fungi</taxon>
        <taxon>Dikarya</taxon>
        <taxon>Basidiomycota</taxon>
        <taxon>Pucciniomycotina</taxon>
        <taxon>Pucciniomycetes</taxon>
        <taxon>Pucciniales</taxon>
        <taxon>Pucciniaceae</taxon>
        <taxon>Puccinia</taxon>
    </lineage>
</organism>
<evidence type="ECO:0000256" key="2">
    <source>
        <dbReference type="SAM" id="Phobius"/>
    </source>
</evidence>
<feature type="compositionally biased region" description="Basic and acidic residues" evidence="1">
    <location>
        <begin position="380"/>
        <end position="400"/>
    </location>
</feature>
<keyword evidence="2" id="KW-0812">Transmembrane</keyword>
<keyword evidence="2" id="KW-0472">Membrane</keyword>
<dbReference type="VEuPathDB" id="FungiDB:VP01_1694g2"/>
<dbReference type="AlphaFoldDB" id="A0A0L6VGC6"/>
<accession>A0A0L6VGC6</accession>
<evidence type="ECO:0000313" key="4">
    <source>
        <dbReference type="Proteomes" id="UP000037035"/>
    </source>
</evidence>
<reference evidence="3 4" key="1">
    <citation type="submission" date="2015-08" db="EMBL/GenBank/DDBJ databases">
        <title>Next Generation Sequencing and Analysis of the Genome of Puccinia sorghi L Schw, the Causal Agent of Maize Common Rust.</title>
        <authorList>
            <person name="Rochi L."/>
            <person name="Burguener G."/>
            <person name="Darino M."/>
            <person name="Turjanski A."/>
            <person name="Kreff E."/>
            <person name="Dieguez M.J."/>
            <person name="Sacco F."/>
        </authorList>
    </citation>
    <scope>NUCLEOTIDE SEQUENCE [LARGE SCALE GENOMIC DNA]</scope>
    <source>
        <strain evidence="3 4">RO10H11247</strain>
    </source>
</reference>
<name>A0A0L6VGC6_9BASI</name>